<sequence>MSALPFPRAGWRTLALALAGAAATHAAIAQGVGCGGLANNYGPYDYRQYKDAPEIDPVTKQMSPLLMVEGAHFIDTCEALVKCKRGSIGSDIDYTLRAFPNHHRALVAMMLYGERTRRDQPPDALFTVDCYFKRALAWKSDDVIVRLIYAGYLNGKGKAGPAKEQLEAASKLTGDNAFSVYNVGMVALDLNQVDMAVDAARRAYGAGMTHPVLRQRLIAINRWPSDIQLPGEAAAASAPSSPPSSAPASASGPASAPDAATPPAGR</sequence>
<dbReference type="OrthoDB" id="8525350at2"/>
<evidence type="ECO:0000256" key="2">
    <source>
        <dbReference type="SAM" id="SignalP"/>
    </source>
</evidence>
<feature type="compositionally biased region" description="Low complexity" evidence="1">
    <location>
        <begin position="246"/>
        <end position="266"/>
    </location>
</feature>
<dbReference type="Gene3D" id="1.25.40.10">
    <property type="entry name" value="Tetratricopeptide repeat domain"/>
    <property type="match status" value="1"/>
</dbReference>
<dbReference type="InterPro" id="IPR011990">
    <property type="entry name" value="TPR-like_helical_dom_sf"/>
</dbReference>
<organism evidence="3 4">
    <name type="scientific">Roseateles chitinivorans</name>
    <dbReference type="NCBI Taxonomy" id="2917965"/>
    <lineage>
        <taxon>Bacteria</taxon>
        <taxon>Pseudomonadati</taxon>
        <taxon>Pseudomonadota</taxon>
        <taxon>Betaproteobacteria</taxon>
        <taxon>Burkholderiales</taxon>
        <taxon>Sphaerotilaceae</taxon>
        <taxon>Roseateles</taxon>
    </lineage>
</organism>
<dbReference type="AlphaFoldDB" id="A0A2G9C479"/>
<accession>A0A2G9C479</accession>
<keyword evidence="4" id="KW-1185">Reference proteome</keyword>
<feature type="signal peptide" evidence="2">
    <location>
        <begin position="1"/>
        <end position="29"/>
    </location>
</feature>
<evidence type="ECO:0000256" key="1">
    <source>
        <dbReference type="SAM" id="MobiDB-lite"/>
    </source>
</evidence>
<reference evidence="3 4" key="1">
    <citation type="submission" date="2017-11" db="EMBL/GenBank/DDBJ databases">
        <title>Draft genome sequence of Mitsuaria sp. HWN-4.</title>
        <authorList>
            <person name="Gundlapally S.R."/>
        </authorList>
    </citation>
    <scope>NUCLEOTIDE SEQUENCE [LARGE SCALE GENOMIC DNA]</scope>
    <source>
        <strain evidence="3 4">HWN-4</strain>
    </source>
</reference>
<dbReference type="SUPFAM" id="SSF48452">
    <property type="entry name" value="TPR-like"/>
    <property type="match status" value="1"/>
</dbReference>
<dbReference type="RefSeq" id="WP_099863551.1">
    <property type="nucleotide sequence ID" value="NZ_PEOG01000076.1"/>
</dbReference>
<comment type="caution">
    <text evidence="3">The sequence shown here is derived from an EMBL/GenBank/DDBJ whole genome shotgun (WGS) entry which is preliminary data.</text>
</comment>
<gene>
    <name evidence="3" type="ORF">CS062_21150</name>
</gene>
<evidence type="ECO:0000313" key="4">
    <source>
        <dbReference type="Proteomes" id="UP000231501"/>
    </source>
</evidence>
<name>A0A2G9C479_9BURK</name>
<dbReference type="Proteomes" id="UP000231501">
    <property type="component" value="Unassembled WGS sequence"/>
</dbReference>
<evidence type="ECO:0008006" key="5">
    <source>
        <dbReference type="Google" id="ProtNLM"/>
    </source>
</evidence>
<protein>
    <recommendedName>
        <fullName evidence="5">Sel1 repeat family protein</fullName>
    </recommendedName>
</protein>
<keyword evidence="2" id="KW-0732">Signal</keyword>
<feature type="chain" id="PRO_5013842902" description="Sel1 repeat family protein" evidence="2">
    <location>
        <begin position="30"/>
        <end position="266"/>
    </location>
</feature>
<evidence type="ECO:0000313" key="3">
    <source>
        <dbReference type="EMBL" id="PIM51187.1"/>
    </source>
</evidence>
<proteinExistence type="predicted"/>
<dbReference type="EMBL" id="PEOG01000076">
    <property type="protein sequence ID" value="PIM51187.1"/>
    <property type="molecule type" value="Genomic_DNA"/>
</dbReference>
<feature type="region of interest" description="Disordered" evidence="1">
    <location>
        <begin position="231"/>
        <end position="266"/>
    </location>
</feature>